<comment type="caution">
    <text evidence="1">The sequence shown here is derived from an EMBL/GenBank/DDBJ whole genome shotgun (WGS) entry which is preliminary data.</text>
</comment>
<protein>
    <submittedName>
        <fullName evidence="1">Uncharacterized protein</fullName>
    </submittedName>
</protein>
<gene>
    <name evidence="1" type="ORF">S03H2_18267</name>
</gene>
<sequence>MPKKQIEDASCVINEIGIVILKSTAKRYKKLKETGEKIIDQIEAKLKGKKVVNRIVSYYEDHSRALTKGKISKPCEFGLKLRLDMSKNGYITNHKLYTKNIAGINIIEESVKSHAKVFGRKFSGGAADKIETLFSSSTCCNIKYNSSCKHGGSYDVLIGYINAHKVHAAC</sequence>
<proteinExistence type="predicted"/>
<dbReference type="AlphaFoldDB" id="X1GWT4"/>
<name>X1GWT4_9ZZZZ</name>
<reference evidence="1" key="1">
    <citation type="journal article" date="2014" name="Front. Microbiol.">
        <title>High frequency of phylogenetically diverse reductive dehalogenase-homologous genes in deep subseafloor sedimentary metagenomes.</title>
        <authorList>
            <person name="Kawai M."/>
            <person name="Futagami T."/>
            <person name="Toyoda A."/>
            <person name="Takaki Y."/>
            <person name="Nishi S."/>
            <person name="Hori S."/>
            <person name="Arai W."/>
            <person name="Tsubouchi T."/>
            <person name="Morono Y."/>
            <person name="Uchiyama I."/>
            <person name="Ito T."/>
            <person name="Fujiyama A."/>
            <person name="Inagaki F."/>
            <person name="Takami H."/>
        </authorList>
    </citation>
    <scope>NUCLEOTIDE SEQUENCE</scope>
    <source>
        <strain evidence="1">Expedition CK06-06</strain>
    </source>
</reference>
<organism evidence="1">
    <name type="scientific">marine sediment metagenome</name>
    <dbReference type="NCBI Taxonomy" id="412755"/>
    <lineage>
        <taxon>unclassified sequences</taxon>
        <taxon>metagenomes</taxon>
        <taxon>ecological metagenomes</taxon>
    </lineage>
</organism>
<dbReference type="EMBL" id="BARU01009471">
    <property type="protein sequence ID" value="GAH37448.1"/>
    <property type="molecule type" value="Genomic_DNA"/>
</dbReference>
<accession>X1GWT4</accession>
<evidence type="ECO:0000313" key="1">
    <source>
        <dbReference type="EMBL" id="GAH37448.1"/>
    </source>
</evidence>